<dbReference type="GeneID" id="59377508"/>
<keyword evidence="3" id="KW-0949">S-adenosyl-L-methionine</keyword>
<evidence type="ECO:0000313" key="5">
    <source>
        <dbReference type="EMBL" id="KAF7428466.1"/>
    </source>
</evidence>
<dbReference type="PANTHER" id="PTHR35897:SF1">
    <property type="entry name" value="METHYLTRANSFERASE AUSD"/>
    <property type="match status" value="1"/>
</dbReference>
<evidence type="ECO:0000256" key="4">
    <source>
        <dbReference type="ARBA" id="ARBA00038314"/>
    </source>
</evidence>
<accession>A0A8H6ZU15</accession>
<name>A0A8H6ZU15_PLEOS</name>
<dbReference type="SUPFAM" id="SSF53335">
    <property type="entry name" value="S-adenosyl-L-methionine-dependent methyltransferases"/>
    <property type="match status" value="1"/>
</dbReference>
<comment type="pathway">
    <text evidence="1">Secondary metabolite biosynthesis.</text>
</comment>
<dbReference type="VEuPathDB" id="FungiDB:PC9H_007690"/>
<keyword evidence="2" id="KW-0808">Transferase</keyword>
<dbReference type="RefSeq" id="XP_036630838.1">
    <property type="nucleotide sequence ID" value="XM_036777218.1"/>
</dbReference>
<dbReference type="PANTHER" id="PTHR35897">
    <property type="entry name" value="METHYLTRANSFERASE AUSD"/>
    <property type="match status" value="1"/>
</dbReference>
<organism evidence="5 6">
    <name type="scientific">Pleurotus ostreatus</name>
    <name type="common">Oyster mushroom</name>
    <name type="synonym">White-rot fungus</name>
    <dbReference type="NCBI Taxonomy" id="5322"/>
    <lineage>
        <taxon>Eukaryota</taxon>
        <taxon>Fungi</taxon>
        <taxon>Dikarya</taxon>
        <taxon>Basidiomycota</taxon>
        <taxon>Agaricomycotina</taxon>
        <taxon>Agaricomycetes</taxon>
        <taxon>Agaricomycetidae</taxon>
        <taxon>Agaricales</taxon>
        <taxon>Pleurotineae</taxon>
        <taxon>Pleurotaceae</taxon>
        <taxon>Pleurotus</taxon>
    </lineage>
</organism>
<dbReference type="GO" id="GO:0016740">
    <property type="term" value="F:transferase activity"/>
    <property type="evidence" value="ECO:0007669"/>
    <property type="project" value="UniProtKB-KW"/>
</dbReference>
<dbReference type="InterPro" id="IPR029063">
    <property type="entry name" value="SAM-dependent_MTases_sf"/>
</dbReference>
<dbReference type="OrthoDB" id="2094832at2759"/>
<reference evidence="5" key="1">
    <citation type="submission" date="2019-07" db="EMBL/GenBank/DDBJ databases">
        <authorList>
            <person name="Palmer J.M."/>
        </authorList>
    </citation>
    <scope>NUCLEOTIDE SEQUENCE</scope>
    <source>
        <strain evidence="5">PC9</strain>
    </source>
</reference>
<dbReference type="EMBL" id="JACETU010000005">
    <property type="protein sequence ID" value="KAF7428466.1"/>
    <property type="molecule type" value="Genomic_DNA"/>
</dbReference>
<dbReference type="Gene3D" id="3.40.50.150">
    <property type="entry name" value="Vaccinia Virus protein VP39"/>
    <property type="match status" value="1"/>
</dbReference>
<evidence type="ECO:0000256" key="2">
    <source>
        <dbReference type="ARBA" id="ARBA00022679"/>
    </source>
</evidence>
<evidence type="ECO:0000256" key="3">
    <source>
        <dbReference type="ARBA" id="ARBA00022691"/>
    </source>
</evidence>
<dbReference type="InterPro" id="IPR051654">
    <property type="entry name" value="Meroterpenoid_MTases"/>
</dbReference>
<keyword evidence="6" id="KW-1185">Reference proteome</keyword>
<proteinExistence type="inferred from homology"/>
<comment type="caution">
    <text evidence="5">The sequence shown here is derived from an EMBL/GenBank/DDBJ whole genome shotgun (WGS) entry which is preliminary data.</text>
</comment>
<dbReference type="Proteomes" id="UP000623687">
    <property type="component" value="Unassembled WGS sequence"/>
</dbReference>
<comment type="similarity">
    <text evidence="4">Belongs to the class I-like SAM-binding methyltransferase superfamily.</text>
</comment>
<dbReference type="AlphaFoldDB" id="A0A8H6ZU15"/>
<evidence type="ECO:0000313" key="6">
    <source>
        <dbReference type="Proteomes" id="UP000623687"/>
    </source>
</evidence>
<sequence>MATEKVGFEFAPHEVVPSLDPKLYSLDEQEAAFFKSATGIQDDEELKKHILDVQAKAYVIFGYPCIRRFSFLRLNICKLPAYTQVLKLAKERKEAVLLDIGCCFGNDLRKAVADGWPIQNAIASDLRQGYWDAGHELFKTTPGSYPLKFIPGDAFDPAFVAPRDPCYELPPTPAPELQSLTSLSPLQGHVAAIHASAFVHLFSEEQQTQVCKTLASLLSPEPGSTIFGAHGGVPQKGFRTVNLGDVTRRMFFHDPNSWNELGDGGIFKKGSVKVEAQLMEHKREDLSEEFNGEKFYLIAWSVTRL</sequence>
<protein>
    <recommendedName>
        <fullName evidence="7">Methyltransferase ausD</fullName>
    </recommendedName>
</protein>
<evidence type="ECO:0000256" key="1">
    <source>
        <dbReference type="ARBA" id="ARBA00005179"/>
    </source>
</evidence>
<evidence type="ECO:0008006" key="7">
    <source>
        <dbReference type="Google" id="ProtNLM"/>
    </source>
</evidence>
<gene>
    <name evidence="5" type="ORF">PC9H_007690</name>
</gene>